<dbReference type="EMBL" id="JACVVK020000001">
    <property type="protein sequence ID" value="KAK7508577.1"/>
    <property type="molecule type" value="Genomic_DNA"/>
</dbReference>
<evidence type="ECO:0000313" key="2">
    <source>
        <dbReference type="EMBL" id="KAK7508577.1"/>
    </source>
</evidence>
<feature type="non-terminal residue" evidence="2">
    <location>
        <position position="83"/>
    </location>
</feature>
<protein>
    <submittedName>
        <fullName evidence="2">Uncharacterized protein</fullName>
    </submittedName>
</protein>
<sequence>MGIYAFSIPHNFHADRSSPWKATEEGFPKMHPSVYAKARGPYRLPAGPFEATVWKVRPVFTRDDPSRAGGQRREESRVALQLC</sequence>
<dbReference type="Proteomes" id="UP001519460">
    <property type="component" value="Unassembled WGS sequence"/>
</dbReference>
<organism evidence="2 3">
    <name type="scientific">Batillaria attramentaria</name>
    <dbReference type="NCBI Taxonomy" id="370345"/>
    <lineage>
        <taxon>Eukaryota</taxon>
        <taxon>Metazoa</taxon>
        <taxon>Spiralia</taxon>
        <taxon>Lophotrochozoa</taxon>
        <taxon>Mollusca</taxon>
        <taxon>Gastropoda</taxon>
        <taxon>Caenogastropoda</taxon>
        <taxon>Sorbeoconcha</taxon>
        <taxon>Cerithioidea</taxon>
        <taxon>Batillariidae</taxon>
        <taxon>Batillaria</taxon>
    </lineage>
</organism>
<name>A0ABD0M9Y1_9CAEN</name>
<feature type="region of interest" description="Disordered" evidence="1">
    <location>
        <begin position="61"/>
        <end position="83"/>
    </location>
</feature>
<gene>
    <name evidence="2" type="ORF">BaRGS_00000143</name>
</gene>
<accession>A0ABD0M9Y1</accession>
<evidence type="ECO:0000313" key="3">
    <source>
        <dbReference type="Proteomes" id="UP001519460"/>
    </source>
</evidence>
<evidence type="ECO:0000256" key="1">
    <source>
        <dbReference type="SAM" id="MobiDB-lite"/>
    </source>
</evidence>
<feature type="compositionally biased region" description="Basic and acidic residues" evidence="1">
    <location>
        <begin position="61"/>
        <end position="77"/>
    </location>
</feature>
<comment type="caution">
    <text evidence="2">The sequence shown here is derived from an EMBL/GenBank/DDBJ whole genome shotgun (WGS) entry which is preliminary data.</text>
</comment>
<dbReference type="AlphaFoldDB" id="A0ABD0M9Y1"/>
<proteinExistence type="predicted"/>
<keyword evidence="3" id="KW-1185">Reference proteome</keyword>
<reference evidence="2 3" key="1">
    <citation type="journal article" date="2023" name="Sci. Data">
        <title>Genome assembly of the Korean intertidal mud-creeper Batillaria attramentaria.</title>
        <authorList>
            <person name="Patra A.K."/>
            <person name="Ho P.T."/>
            <person name="Jun S."/>
            <person name="Lee S.J."/>
            <person name="Kim Y."/>
            <person name="Won Y.J."/>
        </authorList>
    </citation>
    <scope>NUCLEOTIDE SEQUENCE [LARGE SCALE GENOMIC DNA]</scope>
    <source>
        <strain evidence="2">Wonlab-2016</strain>
    </source>
</reference>